<feature type="region of interest" description="Disordered" evidence="1">
    <location>
        <begin position="98"/>
        <end position="134"/>
    </location>
</feature>
<dbReference type="STRING" id="420662.Mpe_A1632"/>
<feature type="signal peptide" evidence="2">
    <location>
        <begin position="1"/>
        <end position="39"/>
    </location>
</feature>
<dbReference type="AlphaFoldDB" id="A2SGA5"/>
<evidence type="ECO:0000313" key="4">
    <source>
        <dbReference type="Proteomes" id="UP000000366"/>
    </source>
</evidence>
<dbReference type="HOGENOM" id="CLU_156528_0_0_4"/>
<organism evidence="3 4">
    <name type="scientific">Methylibium petroleiphilum (strain ATCC BAA-1232 / LMG 22953 / PM1)</name>
    <dbReference type="NCBI Taxonomy" id="420662"/>
    <lineage>
        <taxon>Bacteria</taxon>
        <taxon>Pseudomonadati</taxon>
        <taxon>Pseudomonadota</taxon>
        <taxon>Betaproteobacteria</taxon>
        <taxon>Burkholderiales</taxon>
        <taxon>Sphaerotilaceae</taxon>
        <taxon>Methylibium</taxon>
    </lineage>
</organism>
<reference evidence="3 4" key="1">
    <citation type="journal article" date="2007" name="J. Bacteriol.">
        <title>Whole-genome analysis of the methyl tert-butyl ether-degrading beta-proteobacterium Methylibium petroleiphilum PM1.</title>
        <authorList>
            <person name="Kane S.R."/>
            <person name="Chakicherla A.Y."/>
            <person name="Chain P.S.G."/>
            <person name="Schmidt R."/>
            <person name="Shin M.W."/>
            <person name="Legler T.C."/>
            <person name="Scow K.M."/>
            <person name="Larimer F.W."/>
            <person name="Lucas S.M."/>
            <person name="Richardson P.M."/>
            <person name="Hristova K.R."/>
        </authorList>
    </citation>
    <scope>NUCLEOTIDE SEQUENCE [LARGE SCALE GENOMIC DNA]</scope>
    <source>
        <strain evidence="4">ATCC BAA-1232 / LMG 22953 / PM1</strain>
    </source>
</reference>
<keyword evidence="4" id="KW-1185">Reference proteome</keyword>
<keyword evidence="2" id="KW-0732">Signal</keyword>
<evidence type="ECO:0000313" key="3">
    <source>
        <dbReference type="EMBL" id="ABM94594.1"/>
    </source>
</evidence>
<evidence type="ECO:0000256" key="1">
    <source>
        <dbReference type="SAM" id="MobiDB-lite"/>
    </source>
</evidence>
<sequence>MVHSICIPVPAVHGRWRTPSAMRSALLAASLLATLTVQAQPAAKAARPDPLDPKASVPALSYVSSFSQYRLLGEEKPVSWRDANDTVTRIGGWRVYAREAQQPDPAPASPAASAAVPTDKAKPMPAGHGGHKMP</sequence>
<dbReference type="KEGG" id="mpt:Mpe_A1632"/>
<protein>
    <submittedName>
        <fullName evidence="3">Multi-Cu oxidase</fullName>
    </submittedName>
</protein>
<name>A2SGA5_METPP</name>
<proteinExistence type="predicted"/>
<feature type="chain" id="PRO_5002646154" evidence="2">
    <location>
        <begin position="40"/>
        <end position="134"/>
    </location>
</feature>
<dbReference type="EMBL" id="CP000555">
    <property type="protein sequence ID" value="ABM94594.1"/>
    <property type="molecule type" value="Genomic_DNA"/>
</dbReference>
<evidence type="ECO:0000256" key="2">
    <source>
        <dbReference type="SAM" id="SignalP"/>
    </source>
</evidence>
<accession>A2SGA5</accession>
<dbReference type="Proteomes" id="UP000000366">
    <property type="component" value="Chromosome"/>
</dbReference>
<dbReference type="eggNOG" id="ENOG5033A2G">
    <property type="taxonomic scope" value="Bacteria"/>
</dbReference>
<gene>
    <name evidence="3" type="primary">copA1</name>
    <name evidence="3" type="ordered locus">Mpe_A1632</name>
</gene>